<dbReference type="Gene3D" id="3.30.360.10">
    <property type="entry name" value="Dihydrodipicolinate Reductase, domain 2"/>
    <property type="match status" value="1"/>
</dbReference>
<dbReference type="PANTHER" id="PTHR43818">
    <property type="entry name" value="BCDNA.GH03377"/>
    <property type="match status" value="1"/>
</dbReference>
<feature type="domain" description="Gfo/Idh/MocA-like oxidoreductase N-terminal" evidence="1">
    <location>
        <begin position="49"/>
        <end position="164"/>
    </location>
</feature>
<dbReference type="Gene3D" id="3.40.50.720">
    <property type="entry name" value="NAD(P)-binding Rossmann-like Domain"/>
    <property type="match status" value="1"/>
</dbReference>
<dbReference type="InterPro" id="IPR043906">
    <property type="entry name" value="Gfo/Idh/MocA_OxRdtase_bact_C"/>
</dbReference>
<dbReference type="Pfam" id="PF19051">
    <property type="entry name" value="GFO_IDH_MocA_C2"/>
    <property type="match status" value="1"/>
</dbReference>
<dbReference type="Pfam" id="PF01408">
    <property type="entry name" value="GFO_IDH_MocA"/>
    <property type="match status" value="1"/>
</dbReference>
<dbReference type="PANTHER" id="PTHR43818:SF10">
    <property type="entry name" value="NADH-DEPENDENT DEHYDROGENASE-RELATED"/>
    <property type="match status" value="1"/>
</dbReference>
<dbReference type="Proteomes" id="UP000199306">
    <property type="component" value="Unassembled WGS sequence"/>
</dbReference>
<dbReference type="InterPro" id="IPR050463">
    <property type="entry name" value="Gfo/Idh/MocA_oxidrdct_glycsds"/>
</dbReference>
<organism evidence="3 4">
    <name type="scientific">Pseudarcicella hirudinis</name>
    <dbReference type="NCBI Taxonomy" id="1079859"/>
    <lineage>
        <taxon>Bacteria</taxon>
        <taxon>Pseudomonadati</taxon>
        <taxon>Bacteroidota</taxon>
        <taxon>Cytophagia</taxon>
        <taxon>Cytophagales</taxon>
        <taxon>Flectobacillaceae</taxon>
        <taxon>Pseudarcicella</taxon>
    </lineage>
</organism>
<dbReference type="InterPro" id="IPR036291">
    <property type="entry name" value="NAD(P)-bd_dom_sf"/>
</dbReference>
<dbReference type="EMBL" id="FOXH01000015">
    <property type="protein sequence ID" value="SFQ32409.1"/>
    <property type="molecule type" value="Genomic_DNA"/>
</dbReference>
<dbReference type="STRING" id="1079859.SAMN04515674_11531"/>
<dbReference type="SUPFAM" id="SSF51735">
    <property type="entry name" value="NAD(P)-binding Rossmann-fold domains"/>
    <property type="match status" value="1"/>
</dbReference>
<proteinExistence type="predicted"/>
<gene>
    <name evidence="3" type="ORF">SAMN04515674_11531</name>
</gene>
<evidence type="ECO:0000259" key="1">
    <source>
        <dbReference type="Pfam" id="PF01408"/>
    </source>
</evidence>
<evidence type="ECO:0000259" key="2">
    <source>
        <dbReference type="Pfam" id="PF19051"/>
    </source>
</evidence>
<dbReference type="RefSeq" id="WP_092019015.1">
    <property type="nucleotide sequence ID" value="NZ_FOXH01000015.1"/>
</dbReference>
<dbReference type="SUPFAM" id="SSF55347">
    <property type="entry name" value="Glyceraldehyde-3-phosphate dehydrogenase-like, C-terminal domain"/>
    <property type="match status" value="1"/>
</dbReference>
<dbReference type="OrthoDB" id="9763611at2"/>
<sequence length="483" mass="53238">MNSDNQKTENSRRSFIKNASMAMAGFYIVPRHVLGKGFVAPSDKLNIMGIGGGGKGYSDIMNSWNNGAENIGSIVDVDDRQAAKIVSKFPGATRYRDFRIALEKEKSIDAVIVSTPDHTHATIAMAAMSMGKHVYVQKPLTHDIFEARVLADAAKKYKVVTQMGNQGSSGDGVRQMQEWFNGGVIGKVHTVHVWTNRPVWPQGINYPVAKMDVPSELDWDLWLGPAPWREFNSAFVPFKWRGWWDYGTGALGDMGCHLLDPPVRVLGLGSPTEVECSVGSVFVKDWNPEYIPEGCPPSSIVNLKFDASSKNKSAVNLTWYDGGLRPPHPEGVDANEILGDPDGTNGAILIGTKGIMVCGTYGKTPKVFKNGKRVPESELPKPSIARVENGDNGHNYQWVKACKAGFGNMEVSSPFEYAGPFTETVLMGNLAIRSYMMRTTSSDGKLSFPGRKKLLWDGANMKITNFEEANQYVKREYRTGWKL</sequence>
<dbReference type="AlphaFoldDB" id="A0A1I5XKD6"/>
<keyword evidence="4" id="KW-1185">Reference proteome</keyword>
<name>A0A1I5XKD6_9BACT</name>
<protein>
    <submittedName>
        <fullName evidence="3">Predicted dehydrogenase</fullName>
    </submittedName>
</protein>
<feature type="domain" description="Gfo/Idh/MocA-like oxidoreductase bacterial type C-terminal" evidence="2">
    <location>
        <begin position="208"/>
        <end position="270"/>
    </location>
</feature>
<dbReference type="InterPro" id="IPR000683">
    <property type="entry name" value="Gfo/Idh/MocA-like_OxRdtase_N"/>
</dbReference>
<evidence type="ECO:0000313" key="3">
    <source>
        <dbReference type="EMBL" id="SFQ32409.1"/>
    </source>
</evidence>
<dbReference type="GO" id="GO:0000166">
    <property type="term" value="F:nucleotide binding"/>
    <property type="evidence" value="ECO:0007669"/>
    <property type="project" value="InterPro"/>
</dbReference>
<evidence type="ECO:0000313" key="4">
    <source>
        <dbReference type="Proteomes" id="UP000199306"/>
    </source>
</evidence>
<accession>A0A1I5XKD6</accession>
<reference evidence="3 4" key="1">
    <citation type="submission" date="2016-10" db="EMBL/GenBank/DDBJ databases">
        <authorList>
            <person name="de Groot N.N."/>
        </authorList>
    </citation>
    <scope>NUCLEOTIDE SEQUENCE [LARGE SCALE GENOMIC DNA]</scope>
    <source>
        <strain evidence="4">E92,LMG 26720,CCM 7988</strain>
    </source>
</reference>